<proteinExistence type="predicted"/>
<feature type="signal peptide" evidence="1">
    <location>
        <begin position="1"/>
        <end position="32"/>
    </location>
</feature>
<dbReference type="AlphaFoldDB" id="A0A7Y9JIW1"/>
<evidence type="ECO:0000313" key="3">
    <source>
        <dbReference type="Proteomes" id="UP000529783"/>
    </source>
</evidence>
<evidence type="ECO:0000256" key="1">
    <source>
        <dbReference type="SAM" id="SignalP"/>
    </source>
</evidence>
<gene>
    <name evidence="2" type="ORF">BJY14_004757</name>
</gene>
<dbReference type="EMBL" id="JACCBA010000001">
    <property type="protein sequence ID" value="NYD48774.1"/>
    <property type="molecule type" value="Genomic_DNA"/>
</dbReference>
<feature type="chain" id="PRO_5031056768" evidence="1">
    <location>
        <begin position="33"/>
        <end position="362"/>
    </location>
</feature>
<evidence type="ECO:0000313" key="2">
    <source>
        <dbReference type="EMBL" id="NYD48774.1"/>
    </source>
</evidence>
<dbReference type="RefSeq" id="WP_179845630.1">
    <property type="nucleotide sequence ID" value="NZ_JACCBA010000001.1"/>
</dbReference>
<organism evidence="2 3">
    <name type="scientific">Actinomadura luteofluorescens</name>
    <dbReference type="NCBI Taxonomy" id="46163"/>
    <lineage>
        <taxon>Bacteria</taxon>
        <taxon>Bacillati</taxon>
        <taxon>Actinomycetota</taxon>
        <taxon>Actinomycetes</taxon>
        <taxon>Streptosporangiales</taxon>
        <taxon>Thermomonosporaceae</taxon>
        <taxon>Actinomadura</taxon>
    </lineage>
</organism>
<dbReference type="InterPro" id="IPR006311">
    <property type="entry name" value="TAT_signal"/>
</dbReference>
<keyword evidence="3" id="KW-1185">Reference proteome</keyword>
<comment type="caution">
    <text evidence="2">The sequence shown here is derived from an EMBL/GenBank/DDBJ whole genome shotgun (WGS) entry which is preliminary data.</text>
</comment>
<dbReference type="Proteomes" id="UP000529783">
    <property type="component" value="Unassembled WGS sequence"/>
</dbReference>
<sequence length="362" mass="38581">MNPPLSRRAFGLGGAALVGAALAGSPGGGAHAAEPPSGEWVDVPVPPLAGRSHLLGIAAPDPWHVFAGGTENAYQPDSRAVMLQRTPRGWTRVAMPEGLVVVNDVRARHAADVWALAAGRNAQERTDLLHWNGHRWTAVAGPEGELLQAIEVDRTGGLWATGISGDATTVSVRRHGQWKNALTLPQPSGLNAIAAGSASDVWAGGYGESQIGPTPLWHFDGAAWKRTPWGSEWAHWILQIEYVAPDDVWFYALEQSPLFPPPTLHHWDGSAFTAHRLPSPSDPAGEVRPKSVMGFLGSIAADGRGGVWASSPYDPARLLHFDGTSWIQATPPLGVTAYSMTRVPHTGIIWAGTQVGTVWRKS</sequence>
<protein>
    <submittedName>
        <fullName evidence="2">Uncharacterized protein</fullName>
    </submittedName>
</protein>
<dbReference type="PROSITE" id="PS51318">
    <property type="entry name" value="TAT"/>
    <property type="match status" value="1"/>
</dbReference>
<keyword evidence="1" id="KW-0732">Signal</keyword>
<reference evidence="2 3" key="1">
    <citation type="submission" date="2020-07" db="EMBL/GenBank/DDBJ databases">
        <title>Sequencing the genomes of 1000 actinobacteria strains.</title>
        <authorList>
            <person name="Klenk H.-P."/>
        </authorList>
    </citation>
    <scope>NUCLEOTIDE SEQUENCE [LARGE SCALE GENOMIC DNA]</scope>
    <source>
        <strain evidence="2 3">DSM 40398</strain>
    </source>
</reference>
<name>A0A7Y9JIW1_9ACTN</name>
<accession>A0A7Y9JIW1</accession>